<sequence>MKEEASKINSAITQPIGHNKIVNESDWVIQRKQLLAKEKELLHLKDEVNKLRRALPWVKVEKPYTFDGPDGKVSLADLFDCRSQLIVQHFMFGPGWEEGCVGCSYLADHVDCARRHFEHADVSFVTVSRAPYAEFAPFKKRMGWTFNWVSSNESDFNFDYHVSFTPEEKEKGEVYYNYEMGKYFLEELHGVSVFYKDENGDIFHTYSTYARGGEPLLGTLAFLDLVPKGRNETDENGKPIDWLRHHDKYEDTATNHCCCG</sequence>
<organism evidence="1 2">
    <name type="scientific">Mucilaginibacter gynuensis</name>
    <dbReference type="NCBI Taxonomy" id="1302236"/>
    <lineage>
        <taxon>Bacteria</taxon>
        <taxon>Pseudomonadati</taxon>
        <taxon>Bacteroidota</taxon>
        <taxon>Sphingobacteriia</taxon>
        <taxon>Sphingobacteriales</taxon>
        <taxon>Sphingobacteriaceae</taxon>
        <taxon>Mucilaginibacter</taxon>
    </lineage>
</organism>
<dbReference type="Proteomes" id="UP001500582">
    <property type="component" value="Unassembled WGS sequence"/>
</dbReference>
<protein>
    <submittedName>
        <fullName evidence="1">Thioredoxin family protein</fullName>
    </submittedName>
</protein>
<dbReference type="RefSeq" id="WP_345210248.1">
    <property type="nucleotide sequence ID" value="NZ_BAABFT010000003.1"/>
</dbReference>
<accession>A0ABP8G3D1</accession>
<name>A0ABP8G3D1_9SPHI</name>
<reference evidence="2" key="1">
    <citation type="journal article" date="2019" name="Int. J. Syst. Evol. Microbiol.">
        <title>The Global Catalogue of Microorganisms (GCM) 10K type strain sequencing project: providing services to taxonomists for standard genome sequencing and annotation.</title>
        <authorList>
            <consortium name="The Broad Institute Genomics Platform"/>
            <consortium name="The Broad Institute Genome Sequencing Center for Infectious Disease"/>
            <person name="Wu L."/>
            <person name="Ma J."/>
        </authorList>
    </citation>
    <scope>NUCLEOTIDE SEQUENCE [LARGE SCALE GENOMIC DNA]</scope>
    <source>
        <strain evidence="2">JCM 17705</strain>
    </source>
</reference>
<gene>
    <name evidence="1" type="ORF">GCM10023149_13440</name>
</gene>
<proteinExistence type="predicted"/>
<comment type="caution">
    <text evidence="1">The sequence shown here is derived from an EMBL/GenBank/DDBJ whole genome shotgun (WGS) entry which is preliminary data.</text>
</comment>
<keyword evidence="2" id="KW-1185">Reference proteome</keyword>
<dbReference type="EMBL" id="BAABFT010000003">
    <property type="protein sequence ID" value="GAA4316453.1"/>
    <property type="molecule type" value="Genomic_DNA"/>
</dbReference>
<evidence type="ECO:0000313" key="1">
    <source>
        <dbReference type="EMBL" id="GAA4316453.1"/>
    </source>
</evidence>
<dbReference type="SUPFAM" id="SSF52833">
    <property type="entry name" value="Thioredoxin-like"/>
    <property type="match status" value="1"/>
</dbReference>
<evidence type="ECO:0000313" key="2">
    <source>
        <dbReference type="Proteomes" id="UP001500582"/>
    </source>
</evidence>
<dbReference type="InterPro" id="IPR010296">
    <property type="entry name" value="DUF899_thioredox"/>
</dbReference>
<dbReference type="InterPro" id="IPR036249">
    <property type="entry name" value="Thioredoxin-like_sf"/>
</dbReference>
<dbReference type="Pfam" id="PF05988">
    <property type="entry name" value="DUF899"/>
    <property type="match status" value="1"/>
</dbReference>